<gene>
    <name evidence="2" type="ORF">N475_12530</name>
</gene>
<dbReference type="AlphaFoldDB" id="A0A166XG99"/>
<comment type="caution">
    <text evidence="2">The sequence shown here is derived from an EMBL/GenBank/DDBJ whole genome shotgun (WGS) entry which is preliminary data.</text>
</comment>
<evidence type="ECO:0000313" key="3">
    <source>
        <dbReference type="Proteomes" id="UP000076643"/>
    </source>
</evidence>
<dbReference type="PANTHER" id="PTHR40254">
    <property type="entry name" value="BLR0577 PROTEIN"/>
    <property type="match status" value="1"/>
</dbReference>
<dbReference type="InterPro" id="IPR038732">
    <property type="entry name" value="HpyO/CreE_NAD-binding"/>
</dbReference>
<dbReference type="InterPro" id="IPR036188">
    <property type="entry name" value="FAD/NAD-bd_sf"/>
</dbReference>
<keyword evidence="3" id="KW-1185">Reference proteome</keyword>
<dbReference type="Pfam" id="PF13454">
    <property type="entry name" value="NAD_binding_9"/>
    <property type="match status" value="1"/>
</dbReference>
<reference evidence="2 3" key="1">
    <citation type="submission" date="2013-07" db="EMBL/GenBank/DDBJ databases">
        <title>Comparative Genomic and Metabolomic Analysis of Twelve Strains of Pseudoalteromonas luteoviolacea.</title>
        <authorList>
            <person name="Vynne N.G."/>
            <person name="Mansson M."/>
            <person name="Gram L."/>
        </authorList>
    </citation>
    <scope>NUCLEOTIDE SEQUENCE [LARGE SCALE GENOMIC DNA]</scope>
    <source>
        <strain evidence="2 3">DSM 6061</strain>
    </source>
</reference>
<dbReference type="Proteomes" id="UP000076643">
    <property type="component" value="Unassembled WGS sequence"/>
</dbReference>
<dbReference type="InterPro" id="IPR052189">
    <property type="entry name" value="L-asp_N-monooxygenase_NS-form"/>
</dbReference>
<proteinExistence type="predicted"/>
<dbReference type="Gene3D" id="3.50.50.60">
    <property type="entry name" value="FAD/NAD(P)-binding domain"/>
    <property type="match status" value="1"/>
</dbReference>
<sequence>MQSKNMTKFCIVGTGFSGTAALVHLVKQLVASKLDCRNIEVVTIEQRKSNGPGHPYCREELLPTHLCNNQTYMMALFDNDFYDWLCEQRVELAEQIPDLIKVTHPELKDVTQWQPDQDAFYPRALFGLYLKARFDQYCLVAKENGIQLHHFNDCQVLDGQSTEQGFALQFRQAASLNKTTQVFDRVLLCTGHWNSIKTNKYDDRVLTSPYPYSKLKEWLNQQAQKGEIKTKHIGIKGMGPSGIDAILSLVESGQFIYNAEGEVTAFKADEITAKLKIHALSRCGFFPAVRDKRIEHQFKYLTEDTFFDLEQKQGKRLALDDILHLIDMELKTASGGAIGWYEVAHPPFDSALEKLEYDVTLPHDNALIHTVLLRVRRMKFYRYLTADEKQRYDSLLDTHFIRTAVPIPLLNAQKLIALFEAGILSSCQLGYEHKDAIKVSAKDIVVTDGQLPEPFNLDGIILAAGQSFKLERHPDNLVKSLVARGELRPHAEQSYQTGGIQLQGHESYRAMRTNPNTLQAQVSPYLSSFGVLTRYWQNERNFAAAFVEAAQSVAHDWVDHIYQKTKSQHTRTEQNNVHA</sequence>
<accession>A0A166XG99</accession>
<dbReference type="SUPFAM" id="SSF51905">
    <property type="entry name" value="FAD/NAD(P)-binding domain"/>
    <property type="match status" value="1"/>
</dbReference>
<dbReference type="RefSeq" id="WP_063365027.1">
    <property type="nucleotide sequence ID" value="NZ_AQHB01000037.1"/>
</dbReference>
<evidence type="ECO:0000313" key="2">
    <source>
        <dbReference type="EMBL" id="KZN40285.1"/>
    </source>
</evidence>
<organism evidence="2 3">
    <name type="scientific">Pseudoalteromonas luteoviolacea DSM 6061</name>
    <dbReference type="NCBI Taxonomy" id="1365250"/>
    <lineage>
        <taxon>Bacteria</taxon>
        <taxon>Pseudomonadati</taxon>
        <taxon>Pseudomonadota</taxon>
        <taxon>Gammaproteobacteria</taxon>
        <taxon>Alteromonadales</taxon>
        <taxon>Pseudoalteromonadaceae</taxon>
        <taxon>Pseudoalteromonas</taxon>
    </lineage>
</organism>
<evidence type="ECO:0000259" key="1">
    <source>
        <dbReference type="Pfam" id="PF13454"/>
    </source>
</evidence>
<protein>
    <recommendedName>
        <fullName evidence="1">FAD-dependent urate hydroxylase HpyO/Asp monooxygenase CreE-like FAD/NAD(P)-binding domain-containing protein</fullName>
    </recommendedName>
</protein>
<dbReference type="PANTHER" id="PTHR40254:SF1">
    <property type="entry name" value="BLR0577 PROTEIN"/>
    <property type="match status" value="1"/>
</dbReference>
<dbReference type="EMBL" id="AUYB01000096">
    <property type="protein sequence ID" value="KZN40285.1"/>
    <property type="molecule type" value="Genomic_DNA"/>
</dbReference>
<feature type="domain" description="FAD-dependent urate hydroxylase HpyO/Asp monooxygenase CreE-like FAD/NAD(P)-binding" evidence="1">
    <location>
        <begin position="11"/>
        <end position="192"/>
    </location>
</feature>
<dbReference type="PATRIC" id="fig|1365250.3.peg.1736"/>
<name>A0A166XG99_9GAMM</name>